<dbReference type="InterPro" id="IPR002068">
    <property type="entry name" value="A-crystallin/Hsp20_dom"/>
</dbReference>
<evidence type="ECO:0000256" key="9">
    <source>
        <dbReference type="SAM" id="MobiDB-lite"/>
    </source>
</evidence>
<evidence type="ECO:0000259" key="10">
    <source>
        <dbReference type="PROSITE" id="PS01031"/>
    </source>
</evidence>
<dbReference type="CDD" id="cd06472">
    <property type="entry name" value="ACD_ScHsp26_like"/>
    <property type="match status" value="1"/>
</dbReference>
<protein>
    <recommendedName>
        <fullName evidence="10">SHSP domain-containing protein</fullName>
    </recommendedName>
</protein>
<dbReference type="PROSITE" id="PS01031">
    <property type="entry name" value="SHSP"/>
    <property type="match status" value="1"/>
</dbReference>
<dbReference type="Pfam" id="PF18052">
    <property type="entry name" value="Rx_N"/>
    <property type="match status" value="1"/>
</dbReference>
<evidence type="ECO:0000256" key="7">
    <source>
        <dbReference type="PROSITE-ProRule" id="PRU00285"/>
    </source>
</evidence>
<feature type="domain" description="SHSP" evidence="10">
    <location>
        <begin position="378"/>
        <end position="494"/>
    </location>
</feature>
<accession>A0A9D5D8D1</accession>
<evidence type="ECO:0000256" key="2">
    <source>
        <dbReference type="ARBA" id="ARBA00022614"/>
    </source>
</evidence>
<dbReference type="SUPFAM" id="SSF49764">
    <property type="entry name" value="HSP20-like chaperones"/>
    <property type="match status" value="1"/>
</dbReference>
<evidence type="ECO:0000313" key="11">
    <source>
        <dbReference type="EMBL" id="KAJ0987246.1"/>
    </source>
</evidence>
<dbReference type="AlphaFoldDB" id="A0A9D5D8D1"/>
<keyword evidence="12" id="KW-1185">Reference proteome</keyword>
<dbReference type="InterPro" id="IPR031107">
    <property type="entry name" value="Small_HSP"/>
</dbReference>
<evidence type="ECO:0000256" key="1">
    <source>
        <dbReference type="ARBA" id="ARBA00008894"/>
    </source>
</evidence>
<keyword evidence="6" id="KW-0346">Stress response</keyword>
<dbReference type="PANTHER" id="PTHR11527">
    <property type="entry name" value="HEAT-SHOCK PROTEIN 20 FAMILY MEMBER"/>
    <property type="match status" value="1"/>
</dbReference>
<comment type="similarity">
    <text evidence="7 8">Belongs to the small heat shock protein (HSP20) family.</text>
</comment>
<dbReference type="Gene3D" id="1.20.5.4130">
    <property type="match status" value="1"/>
</dbReference>
<dbReference type="InterPro" id="IPR041118">
    <property type="entry name" value="Rx_N"/>
</dbReference>
<dbReference type="EMBL" id="JAGGNH010000001">
    <property type="protein sequence ID" value="KAJ0987246.1"/>
    <property type="molecule type" value="Genomic_DNA"/>
</dbReference>
<evidence type="ECO:0000256" key="3">
    <source>
        <dbReference type="ARBA" id="ARBA00022737"/>
    </source>
</evidence>
<keyword evidence="2" id="KW-0433">Leucine-rich repeat</keyword>
<keyword evidence="3" id="KW-0677">Repeat</keyword>
<dbReference type="OrthoDB" id="1431247at2759"/>
<proteinExistence type="inferred from homology"/>
<name>A0A9D5D8D1_9LILI</name>
<reference evidence="11" key="2">
    <citation type="journal article" date="2022" name="Hortic Res">
        <title>The genome of Dioscorea zingiberensis sheds light on the biosynthesis, origin and evolution of the medicinally important diosgenin saponins.</title>
        <authorList>
            <person name="Li Y."/>
            <person name="Tan C."/>
            <person name="Li Z."/>
            <person name="Guo J."/>
            <person name="Li S."/>
            <person name="Chen X."/>
            <person name="Wang C."/>
            <person name="Dai X."/>
            <person name="Yang H."/>
            <person name="Song W."/>
            <person name="Hou L."/>
            <person name="Xu J."/>
            <person name="Tong Z."/>
            <person name="Xu A."/>
            <person name="Yuan X."/>
            <person name="Wang W."/>
            <person name="Yang Q."/>
            <person name="Chen L."/>
            <person name="Sun Z."/>
            <person name="Wang K."/>
            <person name="Pan B."/>
            <person name="Chen J."/>
            <person name="Bao Y."/>
            <person name="Liu F."/>
            <person name="Qi X."/>
            <person name="Gang D.R."/>
            <person name="Wen J."/>
            <person name="Li J."/>
        </authorList>
    </citation>
    <scope>NUCLEOTIDE SEQUENCE</scope>
    <source>
        <strain evidence="11">Dzin_1.0</strain>
    </source>
</reference>
<evidence type="ECO:0000256" key="8">
    <source>
        <dbReference type="RuleBase" id="RU003616"/>
    </source>
</evidence>
<evidence type="ECO:0000256" key="5">
    <source>
        <dbReference type="ARBA" id="ARBA00022821"/>
    </source>
</evidence>
<feature type="region of interest" description="Disordered" evidence="9">
    <location>
        <begin position="108"/>
        <end position="138"/>
    </location>
</feature>
<dbReference type="Gene3D" id="2.60.40.790">
    <property type="match status" value="1"/>
</dbReference>
<dbReference type="GO" id="GO:0000166">
    <property type="term" value="F:nucleotide binding"/>
    <property type="evidence" value="ECO:0007669"/>
    <property type="project" value="UniProtKB-KW"/>
</dbReference>
<comment type="similarity">
    <text evidence="1">Belongs to the disease resistance NB-LRR family.</text>
</comment>
<evidence type="ECO:0000256" key="6">
    <source>
        <dbReference type="ARBA" id="ARBA00023016"/>
    </source>
</evidence>
<dbReference type="Pfam" id="PF00011">
    <property type="entry name" value="HSP20"/>
    <property type="match status" value="1"/>
</dbReference>
<feature type="compositionally biased region" description="Low complexity" evidence="9">
    <location>
        <begin position="187"/>
        <end position="208"/>
    </location>
</feature>
<gene>
    <name evidence="11" type="ORF">J5N97_005602</name>
</gene>
<feature type="region of interest" description="Disordered" evidence="9">
    <location>
        <begin position="163"/>
        <end position="224"/>
    </location>
</feature>
<keyword evidence="4" id="KW-0547">Nucleotide-binding</keyword>
<organism evidence="11 12">
    <name type="scientific">Dioscorea zingiberensis</name>
    <dbReference type="NCBI Taxonomy" id="325984"/>
    <lineage>
        <taxon>Eukaryota</taxon>
        <taxon>Viridiplantae</taxon>
        <taxon>Streptophyta</taxon>
        <taxon>Embryophyta</taxon>
        <taxon>Tracheophyta</taxon>
        <taxon>Spermatophyta</taxon>
        <taxon>Magnoliopsida</taxon>
        <taxon>Liliopsida</taxon>
        <taxon>Dioscoreales</taxon>
        <taxon>Dioscoreaceae</taxon>
        <taxon>Dioscorea</taxon>
    </lineage>
</organism>
<dbReference type="GO" id="GO:0006952">
    <property type="term" value="P:defense response"/>
    <property type="evidence" value="ECO:0007669"/>
    <property type="project" value="UniProtKB-KW"/>
</dbReference>
<evidence type="ECO:0000313" key="12">
    <source>
        <dbReference type="Proteomes" id="UP001085076"/>
    </source>
</evidence>
<comment type="caution">
    <text evidence="11">The sequence shown here is derived from an EMBL/GenBank/DDBJ whole genome shotgun (WGS) entry which is preliminary data.</text>
</comment>
<evidence type="ECO:0000256" key="4">
    <source>
        <dbReference type="ARBA" id="ARBA00022741"/>
    </source>
</evidence>
<keyword evidence="5" id="KW-0611">Plant defense</keyword>
<reference evidence="11" key="1">
    <citation type="submission" date="2021-03" db="EMBL/GenBank/DDBJ databases">
        <authorList>
            <person name="Li Z."/>
            <person name="Yang C."/>
        </authorList>
    </citation>
    <scope>NUCLEOTIDE SEQUENCE</scope>
    <source>
        <strain evidence="11">Dzin_1.0</strain>
        <tissue evidence="11">Leaf</tissue>
    </source>
</reference>
<sequence length="497" mass="54598">MDPATIVSTVGIVASPVLQVALDRLVAHLSKDQSSPSDFEDALARLRLSMSNTALLRAAESTPSPDAGLLDLLRQLKDASHSAEDLLDDLEYLALHLQAQSYTHSLSLRDRTFDSQPSRARSAPQREAVGGESGQEEAAVTAPSFLDAIMAMDWGEAVRAFSGGRSDQVPAGRSRTAISLPDRRPRSSTISTSTASSSQASQRSAPPQMQFPKASEHPSSSTQIKKGFLQQQEMTYRQTMGERIIKTAEKLELLASRLEKSISLEKLANDLTKLPEVQSQHLSSSVVIQHEVFGRVLERQKKLSGINLQEASSLLSISISGILYPSIPSGRVGTSSVYLQRGHSIKHLQRKQQQNIMADLLFGSPFRRLIWSSPILRDWPGSIATPMDWIETPSSHIFKFNVPGFGRDDIKVQLEEGNILHITGSSPASKEEHGKDAMWHLSDRGKEDFSRRFELPENVRADQIKAQVENGVLSIVVPKEPIPAKPKPRTIAVTSKL</sequence>
<dbReference type="InterPro" id="IPR008978">
    <property type="entry name" value="HSP20-like_chaperone"/>
</dbReference>
<dbReference type="Proteomes" id="UP001085076">
    <property type="component" value="Miscellaneous, Linkage group lg01"/>
</dbReference>